<protein>
    <submittedName>
        <fullName evidence="1">Uncharacterized protein</fullName>
    </submittedName>
</protein>
<comment type="caution">
    <text evidence="1">The sequence shown here is derived from an EMBL/GenBank/DDBJ whole genome shotgun (WGS) entry which is preliminary data.</text>
</comment>
<gene>
    <name evidence="1" type="ORF">H6G24_28595</name>
</gene>
<dbReference type="Gene3D" id="2.30.29.80">
    <property type="match status" value="1"/>
</dbReference>
<organism evidence="1 2">
    <name type="scientific">Calothrix parietina FACHB-288</name>
    <dbReference type="NCBI Taxonomy" id="2692896"/>
    <lineage>
        <taxon>Bacteria</taxon>
        <taxon>Bacillati</taxon>
        <taxon>Cyanobacteriota</taxon>
        <taxon>Cyanophyceae</taxon>
        <taxon>Nostocales</taxon>
        <taxon>Calotrichaceae</taxon>
        <taxon>Calothrix</taxon>
    </lineage>
</organism>
<name>A0ABR8AHG6_9CYAN</name>
<accession>A0ABR8AHG6</accession>
<evidence type="ECO:0000313" key="1">
    <source>
        <dbReference type="EMBL" id="MBD2199394.1"/>
    </source>
</evidence>
<evidence type="ECO:0000313" key="2">
    <source>
        <dbReference type="Proteomes" id="UP000658514"/>
    </source>
</evidence>
<dbReference type="Proteomes" id="UP000658514">
    <property type="component" value="Unassembled WGS sequence"/>
</dbReference>
<proteinExistence type="predicted"/>
<dbReference type="RefSeq" id="WP_190548621.1">
    <property type="nucleotide sequence ID" value="NZ_CAWPNO010000093.1"/>
</dbReference>
<dbReference type="EMBL" id="JACJQH010000058">
    <property type="protein sequence ID" value="MBD2199394.1"/>
    <property type="molecule type" value="Genomic_DNA"/>
</dbReference>
<sequence>MLEYLSISKRQPEFPDYLDFQKLREIGIKHLQALSGKLWTDYNLHDPGVTILEVLCYAVTDLGYRNNLDIQDLLALPPNSQENNFFTADEILSCNPVTELDIRKRLIDIPGVRNAWLKKVTNYEPAIYINSDRSLLQSTPPDGEAPETAPRLHPRGLYTVYIDLDVGYRRNACGQLYLSWADTLEEVKKVLCQYRNLCEDIQDVIVLGDEEIAICCDIELKNDADAEDVLVDIYTRLEAFISPNLQFYTLQQLLDKGKSIDEIFAGRATVTNDESYQSHGFIDTDELANLTQPTIIYTSDIYQEILKVPGVAAIKHLSITNYINGLPQSQHPWYLHLTEGYSPVLGMEQSNITLFKGVLPITADVNEVKRRYYEQQTAYIKNLRENYELNLPVPKGSYYNLADHYSIQHDFPLNYGISEDGLPETVKASRKAQALQLKGYLVFFDQLLANYLSQLAHVRDLFSWEMDKNHQGIRDTNQSSLTRKTYFIQALDFPNRPAILDDHYLQSLEEELDTEAYRERRNQFLDHLLGRFAESFSDYVLLNYQMTQKHSDREQHDIELIYDKTNFLKDYPALSRDRFRAFNYCNLREVWNTENVSGFKKRVSRLLGIDDVRRRDLCHYRVVNTARFIFSVKCGSQQVLTSYEIYPTQAQAQADLEKFLLVALHEDFYQRLTCQGLTDYGYAVIDNQGKVLAEKCDRLLTPEAREIDLQSWFSNIQLNHNQFKFVVEKFPDREEYLFKLQRNSDNQIILQSDKHYTTKIEAWKSAAQFAEHLRYLNRYVNLPQNSQGYSLGITDKAGKVVAISPSQTDTFATFKMLNLLDEFLEIEALTATNSGYRFRLNWQGITLLQGTELLGNENTARDRFYRELLGILDSTAILPTQTPDGFSFKVLSKPGDSNTEVAIHPHNYTTATERDAAINRLFLFVRTARLTAQTNNFSSTYLVHIEDENGQKLLQSKKEHIDESAAWKTVNQLLEIIQKPGNFRLINSENGPYGWEIIYENKKDHKKEILANQYYTSKVERDKAITEIQNSVNDEGFHLLEHILLLPQTNVSVSISEKSPTDTDKFLPIFINADDGTNSEAEPWRLTQQDPYSFWISIILPYWPERFRDMNFRTFVERTLRLEAPAHIALKIAWLNLEQMRQFEDYYRNWLQELAQNGRNLTLAHSNLVKLLPNLRSIYPEGKLYDSQQTTSCEAQPIILNQTVLGSTND</sequence>
<keyword evidence="2" id="KW-1185">Reference proteome</keyword>
<reference evidence="1 2" key="1">
    <citation type="journal article" date="2020" name="ISME J.">
        <title>Comparative genomics reveals insights into cyanobacterial evolution and habitat adaptation.</title>
        <authorList>
            <person name="Chen M.Y."/>
            <person name="Teng W.K."/>
            <person name="Zhao L."/>
            <person name="Hu C.X."/>
            <person name="Zhou Y.K."/>
            <person name="Han B.P."/>
            <person name="Song L.R."/>
            <person name="Shu W.S."/>
        </authorList>
    </citation>
    <scope>NUCLEOTIDE SEQUENCE [LARGE SCALE GENOMIC DNA]</scope>
    <source>
        <strain evidence="1 2">FACHB-288</strain>
    </source>
</reference>